<sequence length="253" mass="28748">MTNFMWRQERQPVLMFSNSERPQFPRDLRIQSPSLSTPPPPPPTRASAVLQAATIRDLSPLPIPSPPYTVRVSAGNADRGSNLPQASGRKTRQQSPRRQLDEKRTRLQSPSGALGSLCAALRCAPQSRASAEGGTEGARRDRKRRRVDLLWATLRSRTGLAGLAPLSYSSLVTDHLQHLCTIRVFFLLRWPLTNYTTLNGRRPSRERHDDLDDSDDKVFKKREEKFICNRRIRSTTWGTKSYSSLHHLWILAQ</sequence>
<keyword evidence="2" id="KW-1185">Reference proteome</keyword>
<dbReference type="RefSeq" id="XP_070459466.1">
    <property type="nucleotide sequence ID" value="XM_070603365.1"/>
</dbReference>
<name>A0ABM4N3E5_EQUPR</name>
<reference evidence="3" key="1">
    <citation type="submission" date="2025-08" db="UniProtKB">
        <authorList>
            <consortium name="RefSeq"/>
        </authorList>
    </citation>
    <scope>IDENTIFICATION</scope>
    <source>
        <tissue evidence="3">Blood</tissue>
    </source>
</reference>
<protein>
    <submittedName>
        <fullName evidence="3">Uncharacterized protein</fullName>
    </submittedName>
</protein>
<accession>A0ABM4N3E5</accession>
<gene>
    <name evidence="3" type="primary">LOC139080873</name>
</gene>
<organism evidence="2 3">
    <name type="scientific">Equus przewalskii</name>
    <name type="common">Przewalski's horse</name>
    <name type="synonym">Equus caballus przewalskii</name>
    <dbReference type="NCBI Taxonomy" id="9798"/>
    <lineage>
        <taxon>Eukaryota</taxon>
        <taxon>Metazoa</taxon>
        <taxon>Chordata</taxon>
        <taxon>Craniata</taxon>
        <taxon>Vertebrata</taxon>
        <taxon>Euteleostomi</taxon>
        <taxon>Mammalia</taxon>
        <taxon>Eutheria</taxon>
        <taxon>Laurasiatheria</taxon>
        <taxon>Perissodactyla</taxon>
        <taxon>Equidae</taxon>
        <taxon>Equus</taxon>
    </lineage>
</organism>
<feature type="region of interest" description="Disordered" evidence="1">
    <location>
        <begin position="16"/>
        <end position="111"/>
    </location>
</feature>
<proteinExistence type="predicted"/>
<evidence type="ECO:0000313" key="3">
    <source>
        <dbReference type="RefSeq" id="XP_070459466.1"/>
    </source>
</evidence>
<dbReference type="Proteomes" id="UP001652662">
    <property type="component" value="Chromosome X"/>
</dbReference>
<evidence type="ECO:0000313" key="2">
    <source>
        <dbReference type="Proteomes" id="UP001652662"/>
    </source>
</evidence>
<evidence type="ECO:0000256" key="1">
    <source>
        <dbReference type="SAM" id="MobiDB-lite"/>
    </source>
</evidence>
<dbReference type="GeneID" id="139080873"/>